<organism evidence="6 7">
    <name type="scientific">Pseudomonas laurylsulfatiphila</name>
    <dbReference type="NCBI Taxonomy" id="2011015"/>
    <lineage>
        <taxon>Bacteria</taxon>
        <taxon>Pseudomonadati</taxon>
        <taxon>Pseudomonadota</taxon>
        <taxon>Gammaproteobacteria</taxon>
        <taxon>Pseudomonadales</taxon>
        <taxon>Pseudomonadaceae</taxon>
        <taxon>Pseudomonas</taxon>
    </lineage>
</organism>
<dbReference type="RefSeq" id="WP_104448533.1">
    <property type="nucleotide sequence ID" value="NZ_JBLZZR010000104.1"/>
</dbReference>
<dbReference type="SUPFAM" id="SSF48498">
    <property type="entry name" value="Tetracyclin repressor-like, C-terminal domain"/>
    <property type="match status" value="1"/>
</dbReference>
<evidence type="ECO:0000313" key="7">
    <source>
        <dbReference type="Proteomes" id="UP000238541"/>
    </source>
</evidence>
<dbReference type="PANTHER" id="PTHR47506">
    <property type="entry name" value="TRANSCRIPTIONAL REGULATORY PROTEIN"/>
    <property type="match status" value="1"/>
</dbReference>
<dbReference type="Gene3D" id="1.10.357.10">
    <property type="entry name" value="Tetracycline Repressor, domain 2"/>
    <property type="match status" value="1"/>
</dbReference>
<dbReference type="SUPFAM" id="SSF46689">
    <property type="entry name" value="Homeodomain-like"/>
    <property type="match status" value="1"/>
</dbReference>
<reference evidence="7" key="1">
    <citation type="submission" date="2017-06" db="EMBL/GenBank/DDBJ databases">
        <authorList>
            <person name="Furmanczyk E.M."/>
        </authorList>
    </citation>
    <scope>NUCLEOTIDE SEQUENCE [LARGE SCALE GENOMIC DNA]</scope>
    <source>
        <strain evidence="7">AP3_16</strain>
    </source>
</reference>
<evidence type="ECO:0000313" key="6">
    <source>
        <dbReference type="EMBL" id="PPK39506.1"/>
    </source>
</evidence>
<evidence type="ECO:0000259" key="5">
    <source>
        <dbReference type="PROSITE" id="PS50977"/>
    </source>
</evidence>
<dbReference type="InterPro" id="IPR023772">
    <property type="entry name" value="DNA-bd_HTH_TetR-type_CS"/>
</dbReference>
<accession>A0A2S6FPZ5</accession>
<dbReference type="InterPro" id="IPR036271">
    <property type="entry name" value="Tet_transcr_reg_TetR-rel_C_sf"/>
</dbReference>
<dbReference type="Gene3D" id="1.10.10.60">
    <property type="entry name" value="Homeodomain-like"/>
    <property type="match status" value="1"/>
</dbReference>
<comment type="caution">
    <text evidence="6">The sequence shown here is derived from an EMBL/GenBank/DDBJ whole genome shotgun (WGS) entry which is preliminary data.</text>
</comment>
<dbReference type="PRINTS" id="PR00455">
    <property type="entry name" value="HTHTETR"/>
</dbReference>
<dbReference type="PROSITE" id="PS01081">
    <property type="entry name" value="HTH_TETR_1"/>
    <property type="match status" value="1"/>
</dbReference>
<sequence>MPWPATQRATTRQMILDSAARLFALQGFEKVSIDSIMESAGLTRGAFYSHFASKTELYTEAVRNAANAGGAILEEAGKDGLQQVVKDYLRMDHRDASRMHCPLAFMVNDAAQQDGAIKESYTQVLAAFITRLESGLKSTIETNTRQHALQIAVGMIGGLALARAVADDQLAQEILTACQQGCLQLVEP</sequence>
<dbReference type="Pfam" id="PF00440">
    <property type="entry name" value="TetR_N"/>
    <property type="match status" value="1"/>
</dbReference>
<name>A0A2S6FPZ5_9PSED</name>
<dbReference type="AlphaFoldDB" id="A0A2S6FPZ5"/>
<feature type="domain" description="HTH tetR-type" evidence="5">
    <location>
        <begin position="9"/>
        <end position="69"/>
    </location>
</feature>
<dbReference type="InterPro" id="IPR009057">
    <property type="entry name" value="Homeodomain-like_sf"/>
</dbReference>
<evidence type="ECO:0000256" key="3">
    <source>
        <dbReference type="ARBA" id="ARBA00023163"/>
    </source>
</evidence>
<dbReference type="Proteomes" id="UP000238541">
    <property type="component" value="Unassembled WGS sequence"/>
</dbReference>
<proteinExistence type="predicted"/>
<dbReference type="EMBL" id="NIRS01000002">
    <property type="protein sequence ID" value="PPK39506.1"/>
    <property type="molecule type" value="Genomic_DNA"/>
</dbReference>
<keyword evidence="3" id="KW-0804">Transcription</keyword>
<gene>
    <name evidence="6" type="ORF">CD175_08445</name>
</gene>
<dbReference type="PROSITE" id="PS50977">
    <property type="entry name" value="HTH_TETR_2"/>
    <property type="match status" value="1"/>
</dbReference>
<dbReference type="InterPro" id="IPR001647">
    <property type="entry name" value="HTH_TetR"/>
</dbReference>
<evidence type="ECO:0000256" key="2">
    <source>
        <dbReference type="ARBA" id="ARBA00023125"/>
    </source>
</evidence>
<protein>
    <submittedName>
        <fullName evidence="6">TetR family transcriptional regulator</fullName>
    </submittedName>
</protein>
<keyword evidence="7" id="KW-1185">Reference proteome</keyword>
<dbReference type="PANTHER" id="PTHR47506:SF7">
    <property type="entry name" value="TRANSCRIPTIONAL REGULATORY PROTEIN"/>
    <property type="match status" value="1"/>
</dbReference>
<keyword evidence="1" id="KW-0805">Transcription regulation</keyword>
<evidence type="ECO:0000256" key="1">
    <source>
        <dbReference type="ARBA" id="ARBA00023015"/>
    </source>
</evidence>
<feature type="DNA-binding region" description="H-T-H motif" evidence="4">
    <location>
        <begin position="32"/>
        <end position="51"/>
    </location>
</feature>
<evidence type="ECO:0000256" key="4">
    <source>
        <dbReference type="PROSITE-ProRule" id="PRU00335"/>
    </source>
</evidence>
<dbReference type="GO" id="GO:0003677">
    <property type="term" value="F:DNA binding"/>
    <property type="evidence" value="ECO:0007669"/>
    <property type="project" value="UniProtKB-UniRule"/>
</dbReference>
<keyword evidence="2 4" id="KW-0238">DNA-binding</keyword>